<keyword evidence="3" id="KW-1185">Reference proteome</keyword>
<organism evidence="2 3">
    <name type="scientific">Bradyrhizobium valentinum</name>
    <dbReference type="NCBI Taxonomy" id="1518501"/>
    <lineage>
        <taxon>Bacteria</taxon>
        <taxon>Pseudomonadati</taxon>
        <taxon>Pseudomonadota</taxon>
        <taxon>Alphaproteobacteria</taxon>
        <taxon>Hyphomicrobiales</taxon>
        <taxon>Nitrobacteraceae</taxon>
        <taxon>Bradyrhizobium</taxon>
    </lineage>
</organism>
<dbReference type="EMBL" id="LLXX01000143">
    <property type="protein sequence ID" value="KRR03197.1"/>
    <property type="molecule type" value="Genomic_DNA"/>
</dbReference>
<proteinExistence type="predicted"/>
<reference evidence="2 3" key="1">
    <citation type="submission" date="2014-03" db="EMBL/GenBank/DDBJ databases">
        <title>Bradyrhizobium valentinum sp. nov., isolated from effective nodules of Lupinus mariae-josephae, a lupine endemic of basic-lime soils in Eastern Spain.</title>
        <authorList>
            <person name="Duran D."/>
            <person name="Rey L."/>
            <person name="Navarro A."/>
            <person name="Busquets A."/>
            <person name="Imperial J."/>
            <person name="Ruiz-Argueso T."/>
        </authorList>
    </citation>
    <scope>NUCLEOTIDE SEQUENCE [LARGE SCALE GENOMIC DNA]</scope>
    <source>
        <strain evidence="2 3">LmjM3</strain>
    </source>
</reference>
<gene>
    <name evidence="2" type="ORF">CP49_04490</name>
</gene>
<protein>
    <submittedName>
        <fullName evidence="2">Uncharacterized protein</fullName>
    </submittedName>
</protein>
<name>A0A0R3LC00_9BRAD</name>
<dbReference type="Proteomes" id="UP000051913">
    <property type="component" value="Unassembled WGS sequence"/>
</dbReference>
<sequence length="84" mass="9126">MPGGRRLVTLRNAIKHLSKTVPKSEHDHPKVQHAAASLAGAAEGRDFVMHARIAVIQALERNNAPPPLREVGQAVPLRNARAEE</sequence>
<evidence type="ECO:0000256" key="1">
    <source>
        <dbReference type="SAM" id="MobiDB-lite"/>
    </source>
</evidence>
<comment type="caution">
    <text evidence="2">The sequence shown here is derived from an EMBL/GenBank/DDBJ whole genome shotgun (WGS) entry which is preliminary data.</text>
</comment>
<evidence type="ECO:0000313" key="2">
    <source>
        <dbReference type="EMBL" id="KRR03197.1"/>
    </source>
</evidence>
<evidence type="ECO:0000313" key="3">
    <source>
        <dbReference type="Proteomes" id="UP000051913"/>
    </source>
</evidence>
<feature type="region of interest" description="Disordered" evidence="1">
    <location>
        <begin position="64"/>
        <end position="84"/>
    </location>
</feature>
<accession>A0A0R3LC00</accession>
<dbReference type="AlphaFoldDB" id="A0A0R3LC00"/>